<dbReference type="GO" id="GO:0046872">
    <property type="term" value="F:metal ion binding"/>
    <property type="evidence" value="ECO:0007669"/>
    <property type="project" value="UniProtKB-KW"/>
</dbReference>
<dbReference type="Pfam" id="PF13531">
    <property type="entry name" value="SBP_bac_11"/>
    <property type="match status" value="1"/>
</dbReference>
<evidence type="ECO:0000256" key="4">
    <source>
        <dbReference type="ARBA" id="ARBA00022729"/>
    </source>
</evidence>
<keyword evidence="9" id="KW-1185">Reference proteome</keyword>
<keyword evidence="4 7" id="KW-0732">Signal</keyword>
<feature type="binding site" evidence="5">
    <location>
        <position position="66"/>
    </location>
    <ligand>
        <name>molybdate</name>
        <dbReference type="ChEBI" id="CHEBI:36264"/>
    </ligand>
</feature>
<evidence type="ECO:0000313" key="9">
    <source>
        <dbReference type="Proteomes" id="UP000632125"/>
    </source>
</evidence>
<dbReference type="CDD" id="cd13537">
    <property type="entry name" value="PBP2_YvgL_like"/>
    <property type="match status" value="1"/>
</dbReference>
<dbReference type="EMBL" id="JACXIY010000011">
    <property type="protein sequence ID" value="MBD2868744.1"/>
    <property type="molecule type" value="Genomic_DNA"/>
</dbReference>
<evidence type="ECO:0000256" key="3">
    <source>
        <dbReference type="ARBA" id="ARBA00022723"/>
    </source>
</evidence>
<organism evidence="8 9">
    <name type="scientific">Paenibacillus arenilitoris</name>
    <dbReference type="NCBI Taxonomy" id="2772299"/>
    <lineage>
        <taxon>Bacteria</taxon>
        <taxon>Bacillati</taxon>
        <taxon>Bacillota</taxon>
        <taxon>Bacilli</taxon>
        <taxon>Bacillales</taxon>
        <taxon>Paenibacillaceae</taxon>
        <taxon>Paenibacillus</taxon>
    </lineage>
</organism>
<dbReference type="PROSITE" id="PS51257">
    <property type="entry name" value="PROKAR_LIPOPROTEIN"/>
    <property type="match status" value="1"/>
</dbReference>
<dbReference type="SUPFAM" id="SSF53850">
    <property type="entry name" value="Periplasmic binding protein-like II"/>
    <property type="match status" value="1"/>
</dbReference>
<evidence type="ECO:0000256" key="2">
    <source>
        <dbReference type="ARBA" id="ARBA00022505"/>
    </source>
</evidence>
<sequence length="287" mass="29897">MFKFVKNNAILICVLIALLAVAGCGGGAEPKANTSAGANAGAGAQASAPSEQPAEHVELTVSAAASMTDALEEIKTAYEAANPNVGLTFNFGASGALQQQIEEGAPADLFLSAAVKNMKALVDGGFIDAEGQKTLLANELVAVVSASGNAAVAGMEDLTNEEVKKVAIGIPESVPAGSYAKEALEGAALWETLRPKLVQAKDVRQVLQYVETGNVDVGFVYKTDAMTSDKVKVAYPVDPAAYTPIEYPAGIVKATKHPEEAERFYAYLQTEPAHDVFVKYGFTPAVD</sequence>
<feature type="signal peptide" evidence="7">
    <location>
        <begin position="1"/>
        <end position="22"/>
    </location>
</feature>
<dbReference type="AlphaFoldDB" id="A0A927H6N3"/>
<accession>A0A927H6N3</accession>
<evidence type="ECO:0000256" key="5">
    <source>
        <dbReference type="PIRSR" id="PIRSR004846-1"/>
    </source>
</evidence>
<protein>
    <submittedName>
        <fullName evidence="8">Molybdate ABC transporter substrate-binding protein</fullName>
    </submittedName>
</protein>
<dbReference type="InterPro" id="IPR041879">
    <property type="entry name" value="YvgL-like_PBP2"/>
</dbReference>
<dbReference type="NCBIfam" id="TIGR01256">
    <property type="entry name" value="modA"/>
    <property type="match status" value="1"/>
</dbReference>
<dbReference type="RefSeq" id="WP_190860285.1">
    <property type="nucleotide sequence ID" value="NZ_JACXIY010000011.1"/>
</dbReference>
<dbReference type="InterPro" id="IPR050682">
    <property type="entry name" value="ModA/WtpA"/>
</dbReference>
<dbReference type="GO" id="GO:1901359">
    <property type="term" value="F:tungstate binding"/>
    <property type="evidence" value="ECO:0007669"/>
    <property type="project" value="UniProtKB-ARBA"/>
</dbReference>
<comment type="similarity">
    <text evidence="1">Belongs to the bacterial solute-binding protein ModA family.</text>
</comment>
<comment type="caution">
    <text evidence="8">The sequence shown here is derived from an EMBL/GenBank/DDBJ whole genome shotgun (WGS) entry which is preliminary data.</text>
</comment>
<dbReference type="Gene3D" id="3.40.190.10">
    <property type="entry name" value="Periplasmic binding protein-like II"/>
    <property type="match status" value="2"/>
</dbReference>
<dbReference type="GO" id="GO:0030973">
    <property type="term" value="F:molybdate ion binding"/>
    <property type="evidence" value="ECO:0007669"/>
    <property type="project" value="TreeGrafter"/>
</dbReference>
<dbReference type="PANTHER" id="PTHR30632">
    <property type="entry name" value="MOLYBDATE-BINDING PERIPLASMIC PROTEIN"/>
    <property type="match status" value="1"/>
</dbReference>
<dbReference type="GO" id="GO:0015689">
    <property type="term" value="P:molybdate ion transport"/>
    <property type="evidence" value="ECO:0007669"/>
    <property type="project" value="InterPro"/>
</dbReference>
<dbReference type="FunFam" id="3.40.190.10:FF:000035">
    <property type="entry name" value="Molybdate ABC transporter substrate-binding protein"/>
    <property type="match status" value="1"/>
</dbReference>
<dbReference type="Proteomes" id="UP000632125">
    <property type="component" value="Unassembled WGS sequence"/>
</dbReference>
<evidence type="ECO:0000256" key="1">
    <source>
        <dbReference type="ARBA" id="ARBA00009175"/>
    </source>
</evidence>
<keyword evidence="2 5" id="KW-0500">Molybdenum</keyword>
<evidence type="ECO:0000313" key="8">
    <source>
        <dbReference type="EMBL" id="MBD2868744.1"/>
    </source>
</evidence>
<evidence type="ECO:0000256" key="7">
    <source>
        <dbReference type="SAM" id="SignalP"/>
    </source>
</evidence>
<feature type="region of interest" description="Disordered" evidence="6">
    <location>
        <begin position="34"/>
        <end position="53"/>
    </location>
</feature>
<proteinExistence type="inferred from homology"/>
<feature type="binding site" evidence="5">
    <location>
        <position position="221"/>
    </location>
    <ligand>
        <name>molybdate</name>
        <dbReference type="ChEBI" id="CHEBI:36264"/>
    </ligand>
</feature>
<feature type="binding site" evidence="5">
    <location>
        <position position="176"/>
    </location>
    <ligand>
        <name>molybdate</name>
        <dbReference type="ChEBI" id="CHEBI:36264"/>
    </ligand>
</feature>
<gene>
    <name evidence="8" type="primary">modA</name>
    <name evidence="8" type="ORF">IDH41_09150</name>
</gene>
<dbReference type="PANTHER" id="PTHR30632:SF0">
    <property type="entry name" value="SULFATE-BINDING PROTEIN"/>
    <property type="match status" value="1"/>
</dbReference>
<feature type="compositionally biased region" description="Low complexity" evidence="6">
    <location>
        <begin position="34"/>
        <end position="52"/>
    </location>
</feature>
<feature type="binding site" evidence="5">
    <location>
        <position position="203"/>
    </location>
    <ligand>
        <name>molybdate</name>
        <dbReference type="ChEBI" id="CHEBI:36264"/>
    </ligand>
</feature>
<feature type="chain" id="PRO_5039182243" evidence="7">
    <location>
        <begin position="23"/>
        <end position="287"/>
    </location>
</feature>
<evidence type="ECO:0000256" key="6">
    <source>
        <dbReference type="SAM" id="MobiDB-lite"/>
    </source>
</evidence>
<feature type="binding site" evidence="5">
    <location>
        <position position="94"/>
    </location>
    <ligand>
        <name>molybdate</name>
        <dbReference type="ChEBI" id="CHEBI:36264"/>
    </ligand>
</feature>
<keyword evidence="3 5" id="KW-0479">Metal-binding</keyword>
<dbReference type="PIRSF" id="PIRSF004846">
    <property type="entry name" value="ModA"/>
    <property type="match status" value="1"/>
</dbReference>
<name>A0A927H6N3_9BACL</name>
<reference evidence="8" key="1">
    <citation type="submission" date="2020-09" db="EMBL/GenBank/DDBJ databases">
        <title>A novel bacterium of genus Paenibacillus, isolated from South China Sea.</title>
        <authorList>
            <person name="Huang H."/>
            <person name="Mo K."/>
            <person name="Hu Y."/>
        </authorList>
    </citation>
    <scope>NUCLEOTIDE SEQUENCE</scope>
    <source>
        <strain evidence="8">IB182493</strain>
    </source>
</reference>
<dbReference type="InterPro" id="IPR005950">
    <property type="entry name" value="ModA"/>
</dbReference>